<sequence>MGPNPSELAALAYAEPPITPRGLSRALTVLSIIFLVLATVVITLRISVRAWMLKDNKGWGLDDTLAVMGFIPFAVFCVYAIFGAYYGLGTLDKDLNRFLIMRGTEYMFYCQLTIAISVPFTKASIAMTVMLISAGSCISGIIGLLITCKPLAAKWNPGLGTCSGNDIILLGSYAFSWIAIASDLACAVIPYLIVRNLEMPRRSKYSIIIILGIGVIASVACVVRIPYFSYYTKTENVLYGVGYVILWSAVESAVGIIAGSLPSLRKLFGYYFETPNNSYQRDSGARGGAQNTIGGTPFSTAGREHQLERLGSNGMRSNSVYMSSKANSGWHPLDDECSTRGIARQTTVRVETETLSDRDSRKSSQELNYIAMPNKSQA</sequence>
<accession>A0ABY0HAQ6</accession>
<evidence type="ECO:0000256" key="5">
    <source>
        <dbReference type="ARBA" id="ARBA00038359"/>
    </source>
</evidence>
<feature type="region of interest" description="Disordered" evidence="6">
    <location>
        <begin position="349"/>
        <end position="378"/>
    </location>
</feature>
<feature type="transmembrane region" description="Helical" evidence="7">
    <location>
        <begin position="167"/>
        <end position="193"/>
    </location>
</feature>
<feature type="domain" description="Rhodopsin" evidence="8">
    <location>
        <begin position="45"/>
        <end position="268"/>
    </location>
</feature>
<feature type="transmembrane region" description="Helical" evidence="7">
    <location>
        <begin position="205"/>
        <end position="225"/>
    </location>
</feature>
<evidence type="ECO:0000259" key="8">
    <source>
        <dbReference type="Pfam" id="PF20684"/>
    </source>
</evidence>
<comment type="subcellular location">
    <subcellularLocation>
        <location evidence="1">Membrane</location>
        <topology evidence="1">Multi-pass membrane protein</topology>
    </subcellularLocation>
</comment>
<proteinExistence type="inferred from homology"/>
<organism evidence="9 10">
    <name type="scientific">Monosporascus cannonballus</name>
    <dbReference type="NCBI Taxonomy" id="155416"/>
    <lineage>
        <taxon>Eukaryota</taxon>
        <taxon>Fungi</taxon>
        <taxon>Dikarya</taxon>
        <taxon>Ascomycota</taxon>
        <taxon>Pezizomycotina</taxon>
        <taxon>Sordariomycetes</taxon>
        <taxon>Xylariomycetidae</taxon>
        <taxon>Xylariales</taxon>
        <taxon>Xylariales incertae sedis</taxon>
        <taxon>Monosporascus</taxon>
    </lineage>
</organism>
<protein>
    <recommendedName>
        <fullName evidence="8">Rhodopsin domain-containing protein</fullName>
    </recommendedName>
</protein>
<keyword evidence="2 7" id="KW-0812">Transmembrane</keyword>
<comment type="caution">
    <text evidence="9">The sequence shown here is derived from an EMBL/GenBank/DDBJ whole genome shotgun (WGS) entry which is preliminary data.</text>
</comment>
<dbReference type="EMBL" id="QJNS01000077">
    <property type="protein sequence ID" value="RYO89110.1"/>
    <property type="molecule type" value="Genomic_DNA"/>
</dbReference>
<reference evidence="9 10" key="1">
    <citation type="submission" date="2018-06" db="EMBL/GenBank/DDBJ databases">
        <title>Complete Genomes of Monosporascus.</title>
        <authorList>
            <person name="Robinson A.J."/>
            <person name="Natvig D.O."/>
        </authorList>
    </citation>
    <scope>NUCLEOTIDE SEQUENCE [LARGE SCALE GENOMIC DNA]</scope>
    <source>
        <strain evidence="9 10">CBS 609.92</strain>
    </source>
</reference>
<feature type="transmembrane region" description="Helical" evidence="7">
    <location>
        <begin position="128"/>
        <end position="147"/>
    </location>
</feature>
<evidence type="ECO:0000256" key="4">
    <source>
        <dbReference type="ARBA" id="ARBA00023136"/>
    </source>
</evidence>
<dbReference type="Pfam" id="PF20684">
    <property type="entry name" value="Fung_rhodopsin"/>
    <property type="match status" value="1"/>
</dbReference>
<feature type="transmembrane region" description="Helical" evidence="7">
    <location>
        <begin position="65"/>
        <end position="86"/>
    </location>
</feature>
<gene>
    <name evidence="9" type="ORF">DL762_003390</name>
</gene>
<keyword evidence="3 7" id="KW-1133">Transmembrane helix</keyword>
<feature type="transmembrane region" description="Helical" evidence="7">
    <location>
        <begin position="26"/>
        <end position="44"/>
    </location>
</feature>
<keyword evidence="4 7" id="KW-0472">Membrane</keyword>
<evidence type="ECO:0000256" key="6">
    <source>
        <dbReference type="SAM" id="MobiDB-lite"/>
    </source>
</evidence>
<evidence type="ECO:0000256" key="2">
    <source>
        <dbReference type="ARBA" id="ARBA00022692"/>
    </source>
</evidence>
<feature type="transmembrane region" description="Helical" evidence="7">
    <location>
        <begin position="237"/>
        <end position="258"/>
    </location>
</feature>
<evidence type="ECO:0000256" key="1">
    <source>
        <dbReference type="ARBA" id="ARBA00004141"/>
    </source>
</evidence>
<dbReference type="PANTHER" id="PTHR33048">
    <property type="entry name" value="PTH11-LIKE INTEGRAL MEMBRANE PROTEIN (AFU_ORTHOLOGUE AFUA_5G11245)"/>
    <property type="match status" value="1"/>
</dbReference>
<evidence type="ECO:0000256" key="7">
    <source>
        <dbReference type="SAM" id="Phobius"/>
    </source>
</evidence>
<evidence type="ECO:0000313" key="10">
    <source>
        <dbReference type="Proteomes" id="UP000294003"/>
    </source>
</evidence>
<feature type="compositionally biased region" description="Basic and acidic residues" evidence="6">
    <location>
        <begin position="350"/>
        <end position="364"/>
    </location>
</feature>
<evidence type="ECO:0000313" key="9">
    <source>
        <dbReference type="EMBL" id="RYO89110.1"/>
    </source>
</evidence>
<dbReference type="InterPro" id="IPR052337">
    <property type="entry name" value="SAT4-like"/>
</dbReference>
<dbReference type="InterPro" id="IPR049326">
    <property type="entry name" value="Rhodopsin_dom_fungi"/>
</dbReference>
<dbReference type="Proteomes" id="UP000294003">
    <property type="component" value="Unassembled WGS sequence"/>
</dbReference>
<comment type="similarity">
    <text evidence="5">Belongs to the SAT4 family.</text>
</comment>
<keyword evidence="10" id="KW-1185">Reference proteome</keyword>
<name>A0ABY0HAQ6_9PEZI</name>
<evidence type="ECO:0000256" key="3">
    <source>
        <dbReference type="ARBA" id="ARBA00022989"/>
    </source>
</evidence>
<dbReference type="PANTHER" id="PTHR33048:SF15">
    <property type="entry name" value="INTEGRAL MEMBRANE PROTEIN"/>
    <property type="match status" value="1"/>
</dbReference>